<organism evidence="1 2">
    <name type="scientific">Candidatus Nitronauta litoralis</name>
    <dbReference type="NCBI Taxonomy" id="2705533"/>
    <lineage>
        <taxon>Bacteria</taxon>
        <taxon>Pseudomonadati</taxon>
        <taxon>Nitrospinota/Tectimicrobiota group</taxon>
        <taxon>Nitrospinota</taxon>
        <taxon>Nitrospinia</taxon>
        <taxon>Nitrospinales</taxon>
        <taxon>Nitrospinaceae</taxon>
        <taxon>Candidatus Nitronauta</taxon>
    </lineage>
</organism>
<name>A0A7T0FZY5_9BACT</name>
<dbReference type="AlphaFoldDB" id="A0A7T0FZY5"/>
<sequence length="363" mass="38025">MTINYKGDAVRAISTLGLGGVDITKWPITDAEVAALKSNIGYALALTSGLSALGQLSLVDGIVNPFSTESEIDLGASSNQVYNATSDLYAPKKSVFPGTEVTSNPIDTDSGTWADYTMRILVPASQISADGTFIKVRFEASATEGLKIDNASIVERSSGADGVGVPTELLFSAASGFDIAAGAQIESDALEFSLDSTKDYLICVDVSNDTAKDLSRGNAGGNLSRYYKAATNSYNTQTLAGATFNSGTSSFVNRITVGLSENMIVQSNAITANAVPTEAHLSFVLIAPGAVPDTDIKGYVSRDGGTTFTQVPLSSQAVGFPWNVVHFGGVDISGQPSGSSMKWKFESANNTDLNFENVTLLWN</sequence>
<protein>
    <submittedName>
        <fullName evidence="1">Uncharacterized protein</fullName>
    </submittedName>
</protein>
<gene>
    <name evidence="1" type="ORF">G3M70_07345</name>
</gene>
<proteinExistence type="predicted"/>
<dbReference type="KEGG" id="nli:G3M70_07345"/>
<evidence type="ECO:0000313" key="1">
    <source>
        <dbReference type="EMBL" id="QPJ61710.1"/>
    </source>
</evidence>
<evidence type="ECO:0000313" key="2">
    <source>
        <dbReference type="Proteomes" id="UP000594688"/>
    </source>
</evidence>
<reference evidence="1 2" key="1">
    <citation type="submission" date="2020-02" db="EMBL/GenBank/DDBJ databases">
        <title>Genomic and physiological characterization of two novel Nitrospinaceae genera.</title>
        <authorList>
            <person name="Mueller A.J."/>
            <person name="Jung M.-Y."/>
            <person name="Strachan C.R."/>
            <person name="Herbold C.W."/>
            <person name="Kirkegaard R.H."/>
            <person name="Daims H."/>
        </authorList>
    </citation>
    <scope>NUCLEOTIDE SEQUENCE [LARGE SCALE GENOMIC DNA]</scope>
    <source>
        <strain evidence="1">EB</strain>
    </source>
</reference>
<dbReference type="EMBL" id="CP048685">
    <property type="protein sequence ID" value="QPJ61710.1"/>
    <property type="molecule type" value="Genomic_DNA"/>
</dbReference>
<accession>A0A7T0FZY5</accession>
<dbReference type="Proteomes" id="UP000594688">
    <property type="component" value="Chromosome"/>
</dbReference>